<dbReference type="CDD" id="cd02961">
    <property type="entry name" value="PDI_a_family"/>
    <property type="match status" value="1"/>
</dbReference>
<dbReference type="PANTHER" id="PTHR22699:SF1">
    <property type="entry name" value="THIOREDOXIN DOMAIN-CONTAINING PROTEIN 16"/>
    <property type="match status" value="1"/>
</dbReference>
<accession>A0AAD9PC17</accession>
<dbReference type="Gene3D" id="3.40.30.10">
    <property type="entry name" value="Glutaredoxin"/>
    <property type="match status" value="2"/>
</dbReference>
<evidence type="ECO:0000259" key="2">
    <source>
        <dbReference type="Pfam" id="PF00085"/>
    </source>
</evidence>
<feature type="region of interest" description="Disordered" evidence="1">
    <location>
        <begin position="187"/>
        <end position="212"/>
    </location>
</feature>
<dbReference type="CDD" id="cd02981">
    <property type="entry name" value="PDI_b_family"/>
    <property type="match status" value="1"/>
</dbReference>
<dbReference type="PANTHER" id="PTHR22699">
    <property type="entry name" value="THIOREDOXIN DOMAIN-CONTAINING PROTEIN 16"/>
    <property type="match status" value="1"/>
</dbReference>
<comment type="caution">
    <text evidence="4">The sequence shown here is derived from an EMBL/GenBank/DDBJ whole genome shotgun (WGS) entry which is preliminary data.</text>
</comment>
<keyword evidence="5" id="KW-1185">Reference proteome</keyword>
<evidence type="ECO:0000313" key="4">
    <source>
        <dbReference type="EMBL" id="KAK2191929.1"/>
    </source>
</evidence>
<dbReference type="Proteomes" id="UP001209878">
    <property type="component" value="Unassembled WGS sequence"/>
</dbReference>
<feature type="compositionally biased region" description="Acidic residues" evidence="1">
    <location>
        <begin position="193"/>
        <end position="212"/>
    </location>
</feature>
<evidence type="ECO:0000313" key="5">
    <source>
        <dbReference type="Proteomes" id="UP001209878"/>
    </source>
</evidence>
<dbReference type="InterPro" id="IPR036249">
    <property type="entry name" value="Thioredoxin-like_sf"/>
</dbReference>
<feature type="compositionally biased region" description="Basic and acidic residues" evidence="1">
    <location>
        <begin position="650"/>
        <end position="664"/>
    </location>
</feature>
<dbReference type="InterPro" id="IPR040090">
    <property type="entry name" value="TXNDC16"/>
</dbReference>
<protein>
    <recommendedName>
        <fullName evidence="6">Thioredoxin domain-containing protein</fullName>
    </recommendedName>
</protein>
<dbReference type="InterPro" id="IPR013766">
    <property type="entry name" value="Thioredoxin_domain"/>
</dbReference>
<evidence type="ECO:0008006" key="6">
    <source>
        <dbReference type="Google" id="ProtNLM"/>
    </source>
</evidence>
<feature type="domain" description="TXNDC16 second thioredoxin-like" evidence="3">
    <location>
        <begin position="1"/>
        <end position="74"/>
    </location>
</feature>
<dbReference type="Pfam" id="PF00085">
    <property type="entry name" value="Thioredoxin"/>
    <property type="match status" value="1"/>
</dbReference>
<name>A0AAD9PC17_RIDPI</name>
<dbReference type="SUPFAM" id="SSF52833">
    <property type="entry name" value="Thioredoxin-like"/>
    <property type="match status" value="1"/>
</dbReference>
<evidence type="ECO:0000259" key="3">
    <source>
        <dbReference type="Pfam" id="PF24509"/>
    </source>
</evidence>
<dbReference type="Pfam" id="PF13848">
    <property type="entry name" value="Thioredoxin_6"/>
    <property type="match status" value="1"/>
</dbReference>
<dbReference type="Pfam" id="PF24509">
    <property type="entry name" value="TXNDC16_2nd"/>
    <property type="match status" value="1"/>
</dbReference>
<sequence>MMELAYAFKDKFKFALTTEVESIKDLPGYKPDENVAFWVLHCKEGKDDKKPCSATKYRDSIDLLSLARFLHVIDVEPMLVLPGSDHTFYEQKDMHVAAIIADKDNVDEIKLEIQAFLSKYRGYVGFLIVDKTKFDVANLGFKQDIETSMVGLKLRGETTWQLMPEFEMPEAFLDSKLQATVLPHREQVTSDMTDTENDPVQEDEDPLQEEDDEVAKTVRVIHGRSLDHTHVQRLTEETFTAQTQSTESLVVMFYLVFDVRSKASLLSFLEASRLLAADSLFPLATVECHDERDLCASQNITSYPTIRVFRKGKKYFNYNGVRGAKEIYSFVKLLLADAPVKLNTFEEAKLFLDGKIPKGFDNVTDVSVLGLFKENSDAERKAFRSAAKKLRGQFLLGEATGDAAEAIAKTIPNKLQLPKVVVHKRNDEFRPIQVCPPFTESGMVAQCARDGALVMFPELTASSFPKMYEESIPFLILFTHGRDNNIYRTVGALSADVNVPNVNYCWMDLDAKDGLAMKILINYYDNQIPSTPSLNLVDYQKQRTPALFTPALSTLFKQCVWSVTEELPMGEWKPLLEGYDFLKLMDEGKKAEDMDTSVTNEYGVGFDSDGNYLEKKTDEMSPDLEAAEKEIHDELLRLSRFYPKRGGGSHVDKTDRVHPEHTEL</sequence>
<gene>
    <name evidence="4" type="ORF">NP493_42g05021</name>
</gene>
<reference evidence="4" key="1">
    <citation type="journal article" date="2023" name="Mol. Biol. Evol.">
        <title>Third-Generation Sequencing Reveals the Adaptive Role of the Epigenome in Three Deep-Sea Polychaetes.</title>
        <authorList>
            <person name="Perez M."/>
            <person name="Aroh O."/>
            <person name="Sun Y."/>
            <person name="Lan Y."/>
            <person name="Juniper S.K."/>
            <person name="Young C.R."/>
            <person name="Angers B."/>
            <person name="Qian P.Y."/>
        </authorList>
    </citation>
    <scope>NUCLEOTIDE SEQUENCE</scope>
    <source>
        <strain evidence="4">R07B-5</strain>
    </source>
</reference>
<feature type="domain" description="Thioredoxin" evidence="2">
    <location>
        <begin position="231"/>
        <end position="332"/>
    </location>
</feature>
<dbReference type="AlphaFoldDB" id="A0AAD9PC17"/>
<organism evidence="4 5">
    <name type="scientific">Ridgeia piscesae</name>
    <name type="common">Tubeworm</name>
    <dbReference type="NCBI Taxonomy" id="27915"/>
    <lineage>
        <taxon>Eukaryota</taxon>
        <taxon>Metazoa</taxon>
        <taxon>Spiralia</taxon>
        <taxon>Lophotrochozoa</taxon>
        <taxon>Annelida</taxon>
        <taxon>Polychaeta</taxon>
        <taxon>Sedentaria</taxon>
        <taxon>Canalipalpata</taxon>
        <taxon>Sabellida</taxon>
        <taxon>Siboglinidae</taxon>
        <taxon>Ridgeia</taxon>
    </lineage>
</organism>
<proteinExistence type="predicted"/>
<feature type="region of interest" description="Disordered" evidence="1">
    <location>
        <begin position="643"/>
        <end position="664"/>
    </location>
</feature>
<dbReference type="InterPro" id="IPR057642">
    <property type="entry name" value="TXNDC16_2nd"/>
</dbReference>
<evidence type="ECO:0000256" key="1">
    <source>
        <dbReference type="SAM" id="MobiDB-lite"/>
    </source>
</evidence>
<dbReference type="EMBL" id="JAODUO010000042">
    <property type="protein sequence ID" value="KAK2191929.1"/>
    <property type="molecule type" value="Genomic_DNA"/>
</dbReference>